<protein>
    <submittedName>
        <fullName evidence="2 3">Uncharacterized protein</fullName>
    </submittedName>
</protein>
<proteinExistence type="predicted"/>
<sequence length="84" mass="9815">MKRRRREKEDYYGDFHLTTEHLSAPLDATWSEWLEIPVHLHANTAVVVAVVNVYYTMAWGFSDDDDDDDDDNLSRKPVSNKMTL</sequence>
<evidence type="ECO:0000256" key="1">
    <source>
        <dbReference type="SAM" id="MobiDB-lite"/>
    </source>
</evidence>
<dbReference type="EMBL" id="ADMH02000925">
    <property type="protein sequence ID" value="ETN64651.1"/>
    <property type="molecule type" value="Genomic_DNA"/>
</dbReference>
<dbReference type="HOGENOM" id="CLU_2529297_0_0_1"/>
<evidence type="ECO:0000313" key="2">
    <source>
        <dbReference type="EMBL" id="ETN64651.1"/>
    </source>
</evidence>
<feature type="compositionally biased region" description="Acidic residues" evidence="1">
    <location>
        <begin position="62"/>
        <end position="71"/>
    </location>
</feature>
<dbReference type="VEuPathDB" id="VectorBase:ADAC003599"/>
<evidence type="ECO:0000313" key="3">
    <source>
        <dbReference type="EnsemblMetazoa" id="ADAC003599-PA"/>
    </source>
</evidence>
<dbReference type="EnsemblMetazoa" id="ADAC003599-RA">
    <property type="protein sequence ID" value="ADAC003599-PA"/>
    <property type="gene ID" value="ADAC003599"/>
</dbReference>
<dbReference type="Proteomes" id="UP000000673">
    <property type="component" value="Unassembled WGS sequence"/>
</dbReference>
<organism evidence="2">
    <name type="scientific">Anopheles darlingi</name>
    <name type="common">Mosquito</name>
    <dbReference type="NCBI Taxonomy" id="43151"/>
    <lineage>
        <taxon>Eukaryota</taxon>
        <taxon>Metazoa</taxon>
        <taxon>Ecdysozoa</taxon>
        <taxon>Arthropoda</taxon>
        <taxon>Hexapoda</taxon>
        <taxon>Insecta</taxon>
        <taxon>Pterygota</taxon>
        <taxon>Neoptera</taxon>
        <taxon>Endopterygota</taxon>
        <taxon>Diptera</taxon>
        <taxon>Nematocera</taxon>
        <taxon>Culicoidea</taxon>
        <taxon>Culicidae</taxon>
        <taxon>Anophelinae</taxon>
        <taxon>Anopheles</taxon>
    </lineage>
</organism>
<gene>
    <name evidence="2" type="ORF">AND_003599</name>
</gene>
<keyword evidence="4" id="KW-1185">Reference proteome</keyword>
<reference evidence="3" key="4">
    <citation type="submission" date="2015-06" db="UniProtKB">
        <authorList>
            <consortium name="EnsemblMetazoa"/>
        </authorList>
    </citation>
    <scope>IDENTIFICATION</scope>
</reference>
<reference evidence="2" key="3">
    <citation type="journal article" date="2013" name="Nucleic Acids Res.">
        <title>The genome of Anopheles darlingi, the main neotropical malaria vector.</title>
        <authorList>
            <person name="Marinotti O."/>
            <person name="Cerqueira G.C."/>
            <person name="de Almeida L.G."/>
            <person name="Ferro M.I."/>
            <person name="Loreto E.L."/>
            <person name="Zaha A."/>
            <person name="Teixeira S.M."/>
            <person name="Wespiser A.R."/>
            <person name="Almeida E Silva A."/>
            <person name="Schlindwein A.D."/>
            <person name="Pacheco A.C."/>
            <person name="Silva A.L."/>
            <person name="Graveley B.R."/>
            <person name="Walenz B.P."/>
            <person name="Lima Bde A."/>
            <person name="Ribeiro C.A."/>
            <person name="Nunes-Silva C.G."/>
            <person name="de Carvalho C.R."/>
            <person name="Soares C.M."/>
            <person name="de Menezes C.B."/>
            <person name="Matiolli C."/>
            <person name="Caffrey D."/>
            <person name="Araujo D.A."/>
            <person name="de Oliveira D.M."/>
            <person name="Golenbock D."/>
            <person name="Grisard E.C."/>
            <person name="Fantinatti-Garboggini F."/>
            <person name="de Carvalho F.M."/>
            <person name="Barcellos F.G."/>
            <person name="Prosdocimi F."/>
            <person name="May G."/>
            <person name="Azevedo Junior G.M."/>
            <person name="Guimaraes G.M."/>
            <person name="Goldman G.H."/>
            <person name="Padilha I.Q."/>
            <person name="Batista Jda S."/>
            <person name="Ferro J.A."/>
            <person name="Ribeiro J.M."/>
            <person name="Fietto J.L."/>
            <person name="Dabbas K.M."/>
            <person name="Cerdeira L."/>
            <person name="Agnez-Lima L.F."/>
            <person name="Brocchi M."/>
            <person name="de Carvalho M.O."/>
            <person name="Teixeira Mde M."/>
            <person name="Diniz Maia Mde M."/>
            <person name="Goldman M.H."/>
            <person name="Cruz Schneider M.P."/>
            <person name="Felipe M.S."/>
            <person name="Hungria M."/>
            <person name="Nicolas M.F."/>
            <person name="Pereira M."/>
            <person name="Montes M.A."/>
            <person name="Cantao M.E."/>
            <person name="Vincentz M."/>
            <person name="Rafael M.S."/>
            <person name="Silverman N."/>
            <person name="Stoco P.H."/>
            <person name="Souza R.C."/>
            <person name="Vicentini R."/>
            <person name="Gazzinelli R.T."/>
            <person name="Neves Rde O."/>
            <person name="Silva R."/>
            <person name="Astolfi-Filho S."/>
            <person name="Maciel T.E."/>
            <person name="Urmenyi T.P."/>
            <person name="Tadei W.P."/>
            <person name="Camargo E.P."/>
            <person name="de Vasconcelos A.T."/>
        </authorList>
    </citation>
    <scope>NUCLEOTIDE SEQUENCE</scope>
</reference>
<accession>W5JKI7</accession>
<reference evidence="2 4" key="1">
    <citation type="journal article" date="2010" name="BMC Genomics">
        <title>Combination of measures distinguishes pre-miRNAs from other stem-loops in the genome of the newly sequenced Anopheles darlingi.</title>
        <authorList>
            <person name="Mendes N.D."/>
            <person name="Freitas A.T."/>
            <person name="Vasconcelos A.T."/>
            <person name="Sagot M.F."/>
        </authorList>
    </citation>
    <scope>NUCLEOTIDE SEQUENCE</scope>
</reference>
<dbReference type="AlphaFoldDB" id="W5JKI7"/>
<name>W5JKI7_ANODA</name>
<evidence type="ECO:0000313" key="4">
    <source>
        <dbReference type="Proteomes" id="UP000000673"/>
    </source>
</evidence>
<reference evidence="2" key="2">
    <citation type="submission" date="2010-05" db="EMBL/GenBank/DDBJ databases">
        <authorList>
            <person name="Almeida L.G."/>
            <person name="Nicolas M.F."/>
            <person name="Souza R.C."/>
            <person name="Vasconcelos A.T.R."/>
        </authorList>
    </citation>
    <scope>NUCLEOTIDE SEQUENCE</scope>
</reference>
<feature type="region of interest" description="Disordered" evidence="1">
    <location>
        <begin position="61"/>
        <end position="84"/>
    </location>
</feature>